<gene>
    <name evidence="1" type="ORF">AN640_06405</name>
</gene>
<reference evidence="1" key="1">
    <citation type="submission" date="2016-08" db="EMBL/GenBank/DDBJ databases">
        <authorList>
            <person name="Ngugi D.K."/>
            <person name="Miyake S."/>
            <person name="Stingl U."/>
        </authorList>
    </citation>
    <scope>NUCLEOTIDE SEQUENCE</scope>
    <source>
        <strain evidence="1">SCG-D08WGA-EpuloA1</strain>
    </source>
</reference>
<protein>
    <submittedName>
        <fullName evidence="1">Uncharacterized protein</fullName>
    </submittedName>
</protein>
<evidence type="ECO:0000313" key="1">
    <source>
        <dbReference type="EMBL" id="ONI43371.1"/>
    </source>
</evidence>
<dbReference type="EMBL" id="LJHD01000149">
    <property type="protein sequence ID" value="ONI43371.1"/>
    <property type="molecule type" value="Genomic_DNA"/>
</dbReference>
<organism evidence="1 2">
    <name type="scientific">Candidatus Epulonipiscium fishelsonii</name>
    <dbReference type="NCBI Taxonomy" id="77094"/>
    <lineage>
        <taxon>Bacteria</taxon>
        <taxon>Bacillati</taxon>
        <taxon>Bacillota</taxon>
        <taxon>Clostridia</taxon>
        <taxon>Lachnospirales</taxon>
        <taxon>Lachnospiraceae</taxon>
        <taxon>Candidatus Epulonipiscium</taxon>
    </lineage>
</organism>
<keyword evidence="2" id="KW-1185">Reference proteome</keyword>
<proteinExistence type="predicted"/>
<comment type="caution">
    <text evidence="1">The sequence shown here is derived from an EMBL/GenBank/DDBJ whole genome shotgun (WGS) entry which is preliminary data.</text>
</comment>
<dbReference type="Proteomes" id="UP000188637">
    <property type="component" value="Unassembled WGS sequence"/>
</dbReference>
<accession>A0ACC8XH94</accession>
<name>A0ACC8XH94_9FIRM</name>
<sequence>MIMKNYHMIKELNSIAIPLIIQSITGLCLGLIDQAMIGRISVISFGAIGIGISILSFLAGILGYISTSFNIKASRVLGKNNTTAIKEYFLSSIVLNTIVGLLLGIFLVLGKRTLLMYIFGFEGEILEQACIYINIMSPYLILQLLLFNFSALLKIQKQTKWILISSTISTISNLILNYILIFGKLGMPILGIRGAAISTVISMFLNLSIYVYLSRSYIDFKINSLKTHLRNFKELIVTALPLMTQELLEGSIFIVGIQALISNIGVIELSSYLIVVQINNILLMPMYMYGTAILTLVSENLGKEDFAYIKNIPKVAGNLAFILYFIGGIICILYREYIPNLITNDVEVIAYASNLIPLILVSNLFNSKSTIYQYSMQAIDSGKDALFIATKINFISLFIMLIIFIVSNGSIMSIFIGLFINFTLLWIFYSRKYENILDVIRNCN</sequence>
<evidence type="ECO:0000313" key="2">
    <source>
        <dbReference type="Proteomes" id="UP000188637"/>
    </source>
</evidence>